<gene>
    <name evidence="7" type="ORF">BP5796_06547</name>
</gene>
<dbReference type="CDD" id="cd12148">
    <property type="entry name" value="fungal_TF_MHR"/>
    <property type="match status" value="1"/>
</dbReference>
<evidence type="ECO:0000256" key="4">
    <source>
        <dbReference type="ARBA" id="ARBA00023163"/>
    </source>
</evidence>
<dbReference type="PANTHER" id="PTHR31845:SF10">
    <property type="entry name" value="ZN(II)2CYS6 TRANSCRIPTION FACTOR (EUROFUNG)"/>
    <property type="match status" value="1"/>
</dbReference>
<keyword evidence="5" id="KW-0539">Nucleus</keyword>
<dbReference type="GO" id="GO:0000981">
    <property type="term" value="F:DNA-binding transcription factor activity, RNA polymerase II-specific"/>
    <property type="evidence" value="ECO:0007669"/>
    <property type="project" value="InterPro"/>
</dbReference>
<keyword evidence="4" id="KW-0804">Transcription</keyword>
<protein>
    <recommendedName>
        <fullName evidence="9">Zn(2)-C6 fungal-type domain-containing protein</fullName>
    </recommendedName>
</protein>
<feature type="compositionally biased region" description="Polar residues" evidence="6">
    <location>
        <begin position="1"/>
        <end position="13"/>
    </location>
</feature>
<feature type="region of interest" description="Disordered" evidence="6">
    <location>
        <begin position="108"/>
        <end position="127"/>
    </location>
</feature>
<evidence type="ECO:0000256" key="5">
    <source>
        <dbReference type="ARBA" id="ARBA00023242"/>
    </source>
</evidence>
<evidence type="ECO:0000313" key="8">
    <source>
        <dbReference type="Proteomes" id="UP000256328"/>
    </source>
</evidence>
<keyword evidence="8" id="KW-1185">Reference proteome</keyword>
<accession>A0A3D8RP49</accession>
<dbReference type="Gene3D" id="4.10.240.10">
    <property type="entry name" value="Zn(2)-C6 fungal-type DNA-binding domain"/>
    <property type="match status" value="1"/>
</dbReference>
<dbReference type="GO" id="GO:0005634">
    <property type="term" value="C:nucleus"/>
    <property type="evidence" value="ECO:0007669"/>
    <property type="project" value="UniProtKB-SubCell"/>
</dbReference>
<dbReference type="AlphaFoldDB" id="A0A3D8RP49"/>
<dbReference type="GO" id="GO:0000976">
    <property type="term" value="F:transcription cis-regulatory region binding"/>
    <property type="evidence" value="ECO:0007669"/>
    <property type="project" value="TreeGrafter"/>
</dbReference>
<feature type="region of interest" description="Disordered" evidence="6">
    <location>
        <begin position="1"/>
        <end position="36"/>
    </location>
</feature>
<dbReference type="SUPFAM" id="SSF57701">
    <property type="entry name" value="Zn2/Cys6 DNA-binding domain"/>
    <property type="match status" value="1"/>
</dbReference>
<dbReference type="EMBL" id="PDLN01000009">
    <property type="protein sequence ID" value="RDW75726.1"/>
    <property type="molecule type" value="Genomic_DNA"/>
</dbReference>
<proteinExistence type="predicted"/>
<evidence type="ECO:0000256" key="3">
    <source>
        <dbReference type="ARBA" id="ARBA00023125"/>
    </source>
</evidence>
<keyword evidence="3" id="KW-0238">DNA-binding</keyword>
<dbReference type="OrthoDB" id="5226580at2759"/>
<organism evidence="7 8">
    <name type="scientific">Coleophoma crateriformis</name>
    <dbReference type="NCBI Taxonomy" id="565419"/>
    <lineage>
        <taxon>Eukaryota</taxon>
        <taxon>Fungi</taxon>
        <taxon>Dikarya</taxon>
        <taxon>Ascomycota</taxon>
        <taxon>Pezizomycotina</taxon>
        <taxon>Leotiomycetes</taxon>
        <taxon>Helotiales</taxon>
        <taxon>Dermateaceae</taxon>
        <taxon>Coleophoma</taxon>
    </lineage>
</organism>
<sequence length="615" mass="69629">MDADSSDNVSTPWGSAVSPPESRASQPAEVPSTMGPGPRACVNCATAKAKCIFLSENSTANGKCRRCDRLNKACILQTPAVRRRKPPKVTRVAQLEEKLDGIVSLLKSSQKQPPASASAGPVVPNAVHESMPPNLMATETMKWPITPPQSTPQPCGLEPSFRIPNIQVPSHQELFRSDPDSLLTLYRVYMNDQFPFVVIPMEITANDLQQQKPFLLKVILMVASVRDMAGQTRMAENIMDYVAQNMILRGEKSLDLLQGLLVFIAWYHYHIHLARRLTVLMQLATALLIDLGLNGEYVTTAKSDQSTLKAFPEDMPQSNTRTLEGRRAFLGLTYITSIVSVYVKHMDALRFTKYADLCCQSLEEHAQYPSDEILIQLIRLQQISEQAQEALPHEDQFNLTPNTAAPVALCVKILQNKLNKIQSSLSPHLQQNVFLLMHYHSTLIFVNEMALRVPVTSRQAALHTCLTSIQAFLSLLGSIRTEESFKFTYCYWTQLTHILIVLGKVSCFECEDWDLRYVREVLDLSFVLEGFIARFEITMATRGDSELYRRIIPKFKQYKEVFERKRASVMREDDFMASNWQQIQHHQQTQADDGDSIPDEAFWQELMGDWGNGWQ</sequence>
<dbReference type="Proteomes" id="UP000256328">
    <property type="component" value="Unassembled WGS sequence"/>
</dbReference>
<comment type="caution">
    <text evidence="7">The sequence shown here is derived from an EMBL/GenBank/DDBJ whole genome shotgun (WGS) entry which is preliminary data.</text>
</comment>
<dbReference type="PANTHER" id="PTHR31845">
    <property type="entry name" value="FINGER DOMAIN PROTEIN, PUTATIVE-RELATED"/>
    <property type="match status" value="1"/>
</dbReference>
<name>A0A3D8RP49_9HELO</name>
<evidence type="ECO:0000256" key="6">
    <source>
        <dbReference type="SAM" id="MobiDB-lite"/>
    </source>
</evidence>
<keyword evidence="2" id="KW-0805">Transcription regulation</keyword>
<dbReference type="InterPro" id="IPR036864">
    <property type="entry name" value="Zn2-C6_fun-type_DNA-bd_sf"/>
</dbReference>
<evidence type="ECO:0000313" key="7">
    <source>
        <dbReference type="EMBL" id="RDW75726.1"/>
    </source>
</evidence>
<evidence type="ECO:0000256" key="1">
    <source>
        <dbReference type="ARBA" id="ARBA00004123"/>
    </source>
</evidence>
<evidence type="ECO:0000256" key="2">
    <source>
        <dbReference type="ARBA" id="ARBA00023015"/>
    </source>
</evidence>
<evidence type="ECO:0008006" key="9">
    <source>
        <dbReference type="Google" id="ProtNLM"/>
    </source>
</evidence>
<dbReference type="GO" id="GO:0008270">
    <property type="term" value="F:zinc ion binding"/>
    <property type="evidence" value="ECO:0007669"/>
    <property type="project" value="InterPro"/>
</dbReference>
<reference evidence="7 8" key="1">
    <citation type="journal article" date="2018" name="IMA Fungus">
        <title>IMA Genome-F 9: Draft genome sequence of Annulohypoxylon stygium, Aspergillus mulundensis, Berkeleyomyces basicola (syn. Thielaviopsis basicola), Ceratocystis smalleyi, two Cercospora beticola strains, Coleophoma cylindrospora, Fusarium fracticaudum, Phialophora cf. hyalina, and Morchella septimelata.</title>
        <authorList>
            <person name="Wingfield B.D."/>
            <person name="Bills G.F."/>
            <person name="Dong Y."/>
            <person name="Huang W."/>
            <person name="Nel W.J."/>
            <person name="Swalarsk-Parry B.S."/>
            <person name="Vaghefi N."/>
            <person name="Wilken P.M."/>
            <person name="An Z."/>
            <person name="de Beer Z.W."/>
            <person name="De Vos L."/>
            <person name="Chen L."/>
            <person name="Duong T.A."/>
            <person name="Gao Y."/>
            <person name="Hammerbacher A."/>
            <person name="Kikkert J.R."/>
            <person name="Li Y."/>
            <person name="Li H."/>
            <person name="Li K."/>
            <person name="Li Q."/>
            <person name="Liu X."/>
            <person name="Ma X."/>
            <person name="Naidoo K."/>
            <person name="Pethybridge S.J."/>
            <person name="Sun J."/>
            <person name="Steenkamp E.T."/>
            <person name="van der Nest M.A."/>
            <person name="van Wyk S."/>
            <person name="Wingfield M.J."/>
            <person name="Xiong C."/>
            <person name="Yue Q."/>
            <person name="Zhang X."/>
        </authorList>
    </citation>
    <scope>NUCLEOTIDE SEQUENCE [LARGE SCALE GENOMIC DNA]</scope>
    <source>
        <strain evidence="7 8">BP5796</strain>
    </source>
</reference>
<dbReference type="InterPro" id="IPR051089">
    <property type="entry name" value="prtT"/>
</dbReference>
<comment type="subcellular location">
    <subcellularLocation>
        <location evidence="1">Nucleus</location>
    </subcellularLocation>
</comment>